<feature type="short sequence motif" description="DGA/G" evidence="4">
    <location>
        <begin position="213"/>
        <end position="215"/>
    </location>
</feature>
<evidence type="ECO:0000256" key="4">
    <source>
        <dbReference type="PROSITE-ProRule" id="PRU01161"/>
    </source>
</evidence>
<dbReference type="Gene3D" id="3.40.1090.10">
    <property type="entry name" value="Cytosolic phospholipase A2 catalytic domain"/>
    <property type="match status" value="2"/>
</dbReference>
<evidence type="ECO:0000256" key="2">
    <source>
        <dbReference type="ARBA" id="ARBA00022963"/>
    </source>
</evidence>
<organism evidence="6 7">
    <name type="scientific">Phytoactinopolyspora alkaliphila</name>
    <dbReference type="NCBI Taxonomy" id="1783498"/>
    <lineage>
        <taxon>Bacteria</taxon>
        <taxon>Bacillati</taxon>
        <taxon>Actinomycetota</taxon>
        <taxon>Actinomycetes</taxon>
        <taxon>Jiangellales</taxon>
        <taxon>Jiangellaceae</taxon>
        <taxon>Phytoactinopolyspora</taxon>
    </lineage>
</organism>
<dbReference type="GO" id="GO:0016042">
    <property type="term" value="P:lipid catabolic process"/>
    <property type="evidence" value="ECO:0007669"/>
    <property type="project" value="UniProtKB-UniRule"/>
</dbReference>
<name>A0A6N9YQV4_9ACTN</name>
<dbReference type="EMBL" id="JAAGOB010000010">
    <property type="protein sequence ID" value="NED97315.1"/>
    <property type="molecule type" value="Genomic_DNA"/>
</dbReference>
<dbReference type="InterPro" id="IPR050301">
    <property type="entry name" value="NTE"/>
</dbReference>
<dbReference type="Pfam" id="PF01734">
    <property type="entry name" value="Patatin"/>
    <property type="match status" value="1"/>
</dbReference>
<feature type="short sequence motif" description="GXSXG" evidence="4">
    <location>
        <begin position="51"/>
        <end position="55"/>
    </location>
</feature>
<keyword evidence="7" id="KW-1185">Reference proteome</keyword>
<evidence type="ECO:0000256" key="3">
    <source>
        <dbReference type="ARBA" id="ARBA00023098"/>
    </source>
</evidence>
<keyword evidence="2 4" id="KW-0442">Lipid degradation</keyword>
<comment type="caution">
    <text evidence="4">Lacks conserved residue(s) required for the propagation of feature annotation.</text>
</comment>
<keyword evidence="1 4" id="KW-0378">Hydrolase</keyword>
<dbReference type="InterPro" id="IPR002641">
    <property type="entry name" value="PNPLA_dom"/>
</dbReference>
<feature type="active site" description="Proton acceptor" evidence="4">
    <location>
        <position position="213"/>
    </location>
</feature>
<dbReference type="PANTHER" id="PTHR14226:SF57">
    <property type="entry name" value="BLR7027 PROTEIN"/>
    <property type="match status" value="1"/>
</dbReference>
<reference evidence="6 7" key="1">
    <citation type="submission" date="2020-02" db="EMBL/GenBank/DDBJ databases">
        <authorList>
            <person name="Li X.-J."/>
            <person name="Feng X.-M."/>
        </authorList>
    </citation>
    <scope>NUCLEOTIDE SEQUENCE [LARGE SCALE GENOMIC DNA]</scope>
    <source>
        <strain evidence="6 7">CGMCC 4.7225</strain>
    </source>
</reference>
<dbReference type="PANTHER" id="PTHR14226">
    <property type="entry name" value="NEUROPATHY TARGET ESTERASE/SWISS CHEESE D.MELANOGASTER"/>
    <property type="match status" value="1"/>
</dbReference>
<proteinExistence type="predicted"/>
<dbReference type="PROSITE" id="PS51635">
    <property type="entry name" value="PNPLA"/>
    <property type="match status" value="1"/>
</dbReference>
<dbReference type="AlphaFoldDB" id="A0A6N9YQV4"/>
<sequence>MELPRDTASGRRRGLVLGSGGLLGAAWTVGALTALEESTGVDMRAVDYLAGTSAGSVTAAMLGAGVSVEQLRLHQLGQGTDGPLAEMTWDYDHATGGSRPRRPRLTAGSPGMVARNVRRLRKMPPTAVLAAFLPEGRTDLSSIGELVRSVTPGGGWSPHPGVWIVTMDYDSGRRVPFGRAGAPEAELADAVMASCSIPGWFTPVVIDGRRYIDGAACSATSADLLAGLELDEVYIVAPSVSFETDRPRALLPRVERAWRTRVTRRCVREAAKLRAEGTEVTILGPGPDDLAQIGGNVMDAKRRLKVLETSVRTSAAALTSGSTAA</sequence>
<comment type="caution">
    <text evidence="6">The sequence shown here is derived from an EMBL/GenBank/DDBJ whole genome shotgun (WGS) entry which is preliminary data.</text>
</comment>
<evidence type="ECO:0000313" key="7">
    <source>
        <dbReference type="Proteomes" id="UP000469185"/>
    </source>
</evidence>
<dbReference type="GO" id="GO:0016787">
    <property type="term" value="F:hydrolase activity"/>
    <property type="evidence" value="ECO:0007669"/>
    <property type="project" value="UniProtKB-UniRule"/>
</dbReference>
<evidence type="ECO:0000313" key="6">
    <source>
        <dbReference type="EMBL" id="NED97315.1"/>
    </source>
</evidence>
<dbReference type="InterPro" id="IPR016035">
    <property type="entry name" value="Acyl_Trfase/lysoPLipase"/>
</dbReference>
<feature type="active site" description="Nucleophile" evidence="4">
    <location>
        <position position="53"/>
    </location>
</feature>
<dbReference type="Proteomes" id="UP000469185">
    <property type="component" value="Unassembled WGS sequence"/>
</dbReference>
<evidence type="ECO:0000259" key="5">
    <source>
        <dbReference type="PROSITE" id="PS51635"/>
    </source>
</evidence>
<keyword evidence="3 4" id="KW-0443">Lipid metabolism</keyword>
<accession>A0A6N9YQV4</accession>
<feature type="domain" description="PNPLA" evidence="5">
    <location>
        <begin position="16"/>
        <end position="226"/>
    </location>
</feature>
<gene>
    <name evidence="6" type="ORF">G1H11_18620</name>
</gene>
<protein>
    <submittedName>
        <fullName evidence="6">Patatin-like phospholipase family protein</fullName>
    </submittedName>
</protein>
<evidence type="ECO:0000256" key="1">
    <source>
        <dbReference type="ARBA" id="ARBA00022801"/>
    </source>
</evidence>
<dbReference type="RefSeq" id="WP_163820089.1">
    <property type="nucleotide sequence ID" value="NZ_JAAGOB010000010.1"/>
</dbReference>
<dbReference type="SUPFAM" id="SSF52151">
    <property type="entry name" value="FabD/lysophospholipase-like"/>
    <property type="match status" value="1"/>
</dbReference>